<dbReference type="AlphaFoldDB" id="A0A2P2P9Y8"/>
<name>A0A2P2P9Y8_RHIMU</name>
<sequence length="90" mass="10138">MHWTPEGSVAVTASQNPVYLLWPFWLLKPDFNAKGSMAGANNARFHFVNHRNLNLFLVVTFDKRVSKEAIIRCQVLPSHAASCLQSSHNC</sequence>
<organism evidence="1">
    <name type="scientific">Rhizophora mucronata</name>
    <name type="common">Asiatic mangrove</name>
    <dbReference type="NCBI Taxonomy" id="61149"/>
    <lineage>
        <taxon>Eukaryota</taxon>
        <taxon>Viridiplantae</taxon>
        <taxon>Streptophyta</taxon>
        <taxon>Embryophyta</taxon>
        <taxon>Tracheophyta</taxon>
        <taxon>Spermatophyta</taxon>
        <taxon>Magnoliopsida</taxon>
        <taxon>eudicotyledons</taxon>
        <taxon>Gunneridae</taxon>
        <taxon>Pentapetalae</taxon>
        <taxon>rosids</taxon>
        <taxon>fabids</taxon>
        <taxon>Malpighiales</taxon>
        <taxon>Rhizophoraceae</taxon>
        <taxon>Rhizophora</taxon>
    </lineage>
</organism>
<accession>A0A2P2P9Y8</accession>
<dbReference type="EMBL" id="GGEC01070959">
    <property type="protein sequence ID" value="MBX51443.1"/>
    <property type="molecule type" value="Transcribed_RNA"/>
</dbReference>
<reference evidence="1" key="1">
    <citation type="submission" date="2018-02" db="EMBL/GenBank/DDBJ databases">
        <title>Rhizophora mucronata_Transcriptome.</title>
        <authorList>
            <person name="Meera S.P."/>
            <person name="Sreeshan A."/>
            <person name="Augustine A."/>
        </authorList>
    </citation>
    <scope>NUCLEOTIDE SEQUENCE</scope>
    <source>
        <tissue evidence="1">Leaf</tissue>
    </source>
</reference>
<protein>
    <submittedName>
        <fullName evidence="1">Uncharacterized protein</fullName>
    </submittedName>
</protein>
<evidence type="ECO:0000313" key="1">
    <source>
        <dbReference type="EMBL" id="MBX51443.1"/>
    </source>
</evidence>
<proteinExistence type="predicted"/>